<keyword evidence="5 6" id="KW-0472">Membrane</keyword>
<feature type="transmembrane region" description="Helical" evidence="6">
    <location>
        <begin position="132"/>
        <end position="150"/>
    </location>
</feature>
<feature type="transmembrane region" description="Helical" evidence="6">
    <location>
        <begin position="20"/>
        <end position="40"/>
    </location>
</feature>
<reference evidence="8 9" key="1">
    <citation type="submission" date="2023-01" db="EMBL/GenBank/DDBJ databases">
        <title>Draft genome sequence of Nocardiopsis sp. RSe5-2 isolated from halophytes.</title>
        <authorList>
            <person name="Duangmal K."/>
            <person name="Chantavorakit T."/>
        </authorList>
    </citation>
    <scope>NUCLEOTIDE SEQUENCE [LARGE SCALE GENOMIC DNA]</scope>
    <source>
        <strain evidence="8 9">RSe5-2</strain>
    </source>
</reference>
<gene>
    <name evidence="8" type="ORF">O4J56_24540</name>
</gene>
<proteinExistence type="inferred from homology"/>
<feature type="domain" description="EamA" evidence="7">
    <location>
        <begin position="17"/>
        <end position="147"/>
    </location>
</feature>
<sequence>MRADDSAIASERVAARRGAVLAALGVASFSFTFPATSWALEGFGPWTTTALRCALAGLVAAAVLKGAGAHLPDRRHIPGLLVVALGCVVAFPLLTSLALQTTSTGNAAVIIGLLPMSTAVVSSLWSRSWPPGVFWAAAAVGAAAVAGFTAVRTGGAPGAGDLYLFAALVLCAAGYAAGGRLSAHMPGWQVIAWALVLSLPVMVPASAAALALEPVALAPIPLAGMAYLALISQFGGFAAWYRGMALIGVARASQFQLAQPLLTLVWAFLVLGEAISAWAPVTALVVLVCIAVTQRAARRRAAPAPQPAPAGAQEAVSGSG</sequence>
<dbReference type="InterPro" id="IPR050638">
    <property type="entry name" value="AA-Vitamin_Transporters"/>
</dbReference>
<feature type="transmembrane region" description="Helical" evidence="6">
    <location>
        <begin position="218"/>
        <end position="240"/>
    </location>
</feature>
<dbReference type="Pfam" id="PF00892">
    <property type="entry name" value="EamA"/>
    <property type="match status" value="2"/>
</dbReference>
<evidence type="ECO:0000313" key="9">
    <source>
        <dbReference type="Proteomes" id="UP001527866"/>
    </source>
</evidence>
<feature type="transmembrane region" description="Helical" evidence="6">
    <location>
        <begin position="252"/>
        <end position="269"/>
    </location>
</feature>
<feature type="transmembrane region" description="Helical" evidence="6">
    <location>
        <begin position="275"/>
        <end position="293"/>
    </location>
</feature>
<name>A0ABT4UC01_9ACTN</name>
<feature type="transmembrane region" description="Helical" evidence="6">
    <location>
        <begin position="162"/>
        <end position="178"/>
    </location>
</feature>
<keyword evidence="9" id="KW-1185">Reference proteome</keyword>
<comment type="subcellular location">
    <subcellularLocation>
        <location evidence="1">Membrane</location>
        <topology evidence="1">Multi-pass membrane protein</topology>
    </subcellularLocation>
</comment>
<feature type="transmembrane region" description="Helical" evidence="6">
    <location>
        <begin position="105"/>
        <end position="125"/>
    </location>
</feature>
<feature type="transmembrane region" description="Helical" evidence="6">
    <location>
        <begin position="190"/>
        <end position="212"/>
    </location>
</feature>
<protein>
    <submittedName>
        <fullName evidence="8">DMT family transporter</fullName>
    </submittedName>
</protein>
<feature type="transmembrane region" description="Helical" evidence="6">
    <location>
        <begin position="46"/>
        <end position="67"/>
    </location>
</feature>
<evidence type="ECO:0000256" key="2">
    <source>
        <dbReference type="ARBA" id="ARBA00007362"/>
    </source>
</evidence>
<dbReference type="PANTHER" id="PTHR32322">
    <property type="entry name" value="INNER MEMBRANE TRANSPORTER"/>
    <property type="match status" value="1"/>
</dbReference>
<dbReference type="EMBL" id="JAQFWQ010000092">
    <property type="protein sequence ID" value="MDA2813837.1"/>
    <property type="molecule type" value="Genomic_DNA"/>
</dbReference>
<feature type="domain" description="EamA" evidence="7">
    <location>
        <begin position="160"/>
        <end position="292"/>
    </location>
</feature>
<keyword evidence="3 6" id="KW-0812">Transmembrane</keyword>
<keyword evidence="4 6" id="KW-1133">Transmembrane helix</keyword>
<evidence type="ECO:0000313" key="8">
    <source>
        <dbReference type="EMBL" id="MDA2813837.1"/>
    </source>
</evidence>
<evidence type="ECO:0000256" key="3">
    <source>
        <dbReference type="ARBA" id="ARBA00022692"/>
    </source>
</evidence>
<evidence type="ECO:0000256" key="1">
    <source>
        <dbReference type="ARBA" id="ARBA00004141"/>
    </source>
</evidence>
<accession>A0ABT4UC01</accession>
<dbReference type="InterPro" id="IPR000620">
    <property type="entry name" value="EamA_dom"/>
</dbReference>
<evidence type="ECO:0000259" key="7">
    <source>
        <dbReference type="Pfam" id="PF00892"/>
    </source>
</evidence>
<dbReference type="Proteomes" id="UP001527866">
    <property type="component" value="Unassembled WGS sequence"/>
</dbReference>
<evidence type="ECO:0000256" key="4">
    <source>
        <dbReference type="ARBA" id="ARBA00022989"/>
    </source>
</evidence>
<comment type="similarity">
    <text evidence="2">Belongs to the EamA transporter family.</text>
</comment>
<organism evidence="8 9">
    <name type="scientific">Nocardiopsis endophytica</name>
    <dbReference type="NCBI Taxonomy" id="3018445"/>
    <lineage>
        <taxon>Bacteria</taxon>
        <taxon>Bacillati</taxon>
        <taxon>Actinomycetota</taxon>
        <taxon>Actinomycetes</taxon>
        <taxon>Streptosporangiales</taxon>
        <taxon>Nocardiopsidaceae</taxon>
        <taxon>Nocardiopsis</taxon>
    </lineage>
</organism>
<evidence type="ECO:0000256" key="5">
    <source>
        <dbReference type="ARBA" id="ARBA00023136"/>
    </source>
</evidence>
<dbReference type="SUPFAM" id="SSF103481">
    <property type="entry name" value="Multidrug resistance efflux transporter EmrE"/>
    <property type="match status" value="2"/>
</dbReference>
<evidence type="ECO:0000256" key="6">
    <source>
        <dbReference type="SAM" id="Phobius"/>
    </source>
</evidence>
<dbReference type="RefSeq" id="WP_270689021.1">
    <property type="nucleotide sequence ID" value="NZ_JAQFWQ010000092.1"/>
</dbReference>
<dbReference type="InterPro" id="IPR037185">
    <property type="entry name" value="EmrE-like"/>
</dbReference>
<dbReference type="PANTHER" id="PTHR32322:SF2">
    <property type="entry name" value="EAMA DOMAIN-CONTAINING PROTEIN"/>
    <property type="match status" value="1"/>
</dbReference>
<feature type="transmembrane region" description="Helical" evidence="6">
    <location>
        <begin position="79"/>
        <end position="99"/>
    </location>
</feature>
<comment type="caution">
    <text evidence="8">The sequence shown here is derived from an EMBL/GenBank/DDBJ whole genome shotgun (WGS) entry which is preliminary data.</text>
</comment>